<keyword evidence="1" id="KW-0812">Transmembrane</keyword>
<evidence type="ECO:0000313" key="2">
    <source>
        <dbReference type="EMBL" id="EDY18968.1"/>
    </source>
</evidence>
<protein>
    <submittedName>
        <fullName evidence="2">Septum formation initiator</fullName>
    </submittedName>
</protein>
<dbReference type="InterPro" id="IPR007060">
    <property type="entry name" value="FtsL/DivIC"/>
</dbReference>
<keyword evidence="1" id="KW-0472">Membrane</keyword>
<organism evidence="2 3">
    <name type="scientific">Chthoniobacter flavus Ellin428</name>
    <dbReference type="NCBI Taxonomy" id="497964"/>
    <lineage>
        <taxon>Bacteria</taxon>
        <taxon>Pseudomonadati</taxon>
        <taxon>Verrucomicrobiota</taxon>
        <taxon>Spartobacteria</taxon>
        <taxon>Chthoniobacterales</taxon>
        <taxon>Chthoniobacteraceae</taxon>
        <taxon>Chthoniobacter</taxon>
    </lineage>
</organism>
<evidence type="ECO:0000256" key="1">
    <source>
        <dbReference type="SAM" id="Phobius"/>
    </source>
</evidence>
<dbReference type="RefSeq" id="WP_006980951.1">
    <property type="nucleotide sequence ID" value="NZ_ABVL01000010.1"/>
</dbReference>
<reference evidence="2 3" key="1">
    <citation type="journal article" date="2011" name="J. Bacteriol.">
        <title>Genome sequence of Chthoniobacter flavus Ellin428, an aerobic heterotrophic soil bacterium.</title>
        <authorList>
            <person name="Kant R."/>
            <person name="van Passel M.W."/>
            <person name="Palva A."/>
            <person name="Lucas S."/>
            <person name="Lapidus A."/>
            <person name="Glavina Del Rio T."/>
            <person name="Dalin E."/>
            <person name="Tice H."/>
            <person name="Bruce D."/>
            <person name="Goodwin L."/>
            <person name="Pitluck S."/>
            <person name="Larimer F.W."/>
            <person name="Land M.L."/>
            <person name="Hauser L."/>
            <person name="Sangwan P."/>
            <person name="de Vos W.M."/>
            <person name="Janssen P.H."/>
            <person name="Smidt H."/>
        </authorList>
    </citation>
    <scope>NUCLEOTIDE SEQUENCE [LARGE SCALE GENOMIC DNA]</scope>
    <source>
        <strain evidence="2 3">Ellin428</strain>
    </source>
</reference>
<gene>
    <name evidence="2" type="ORF">CfE428DRAFT_3626</name>
</gene>
<dbReference type="AlphaFoldDB" id="B4D3Y8"/>
<keyword evidence="3" id="KW-1185">Reference proteome</keyword>
<evidence type="ECO:0000313" key="3">
    <source>
        <dbReference type="Proteomes" id="UP000005824"/>
    </source>
</evidence>
<keyword evidence="1" id="KW-1133">Transmembrane helix</keyword>
<accession>B4D3Y8</accession>
<feature type="transmembrane region" description="Helical" evidence="1">
    <location>
        <begin position="20"/>
        <end position="42"/>
    </location>
</feature>
<comment type="caution">
    <text evidence="2">The sequence shown here is derived from an EMBL/GenBank/DDBJ whole genome shotgun (WGS) entry which is preliminary data.</text>
</comment>
<dbReference type="EMBL" id="ABVL01000010">
    <property type="protein sequence ID" value="EDY18968.1"/>
    <property type="molecule type" value="Genomic_DNA"/>
</dbReference>
<dbReference type="Proteomes" id="UP000005824">
    <property type="component" value="Unassembled WGS sequence"/>
</dbReference>
<name>B4D3Y8_9BACT</name>
<sequence>MSSARGHFQNPSPSGGIWYFLNRLLFVLILLVLGAIAAYHFLPEVTKRRDQEARVEQLKLEVEQQRQLLIRNTRIEELLKHDPEYVGLIARDRLDLMKENETIYRIDPAKPDRSAMKRVH</sequence>
<proteinExistence type="predicted"/>
<dbReference type="STRING" id="497964.CfE428DRAFT_3626"/>
<dbReference type="Pfam" id="PF04977">
    <property type="entry name" value="DivIC"/>
    <property type="match status" value="1"/>
</dbReference>
<dbReference type="InParanoid" id="B4D3Y8"/>